<sequence>MTTKFDFDGQTAIVTGGASGIGAAITRLLIESGATVYVADVDPESAPEGALRAEVDVADWDSMTAFVDDVAAQTGRIDAIFNNAAINAFTDLLDATVDEFERIMRVNARGVFVGMKAVLPSMLRAGRGAIVNTGSTAAVIGIDDRASYSASKGAVVALTRQVAVQYASRGIRANVVHPGTTSSPMLTQVIAAAGDSGATLQRLTTRQPINRMADATEIASAAVYLASDLASYVTGVELTVDGGWTAA</sequence>
<evidence type="ECO:0000313" key="4">
    <source>
        <dbReference type="Proteomes" id="UP000321749"/>
    </source>
</evidence>
<dbReference type="CDD" id="cd05233">
    <property type="entry name" value="SDR_c"/>
    <property type="match status" value="1"/>
</dbReference>
<dbReference type="GO" id="GO:0016491">
    <property type="term" value="F:oxidoreductase activity"/>
    <property type="evidence" value="ECO:0007669"/>
    <property type="project" value="UniProtKB-KW"/>
</dbReference>
<evidence type="ECO:0000256" key="2">
    <source>
        <dbReference type="ARBA" id="ARBA00023002"/>
    </source>
</evidence>
<accession>A0AA87UR48</accession>
<dbReference type="PANTHER" id="PTHR43477">
    <property type="entry name" value="DIHYDROANTICAPSIN 7-DEHYDROGENASE"/>
    <property type="match status" value="1"/>
</dbReference>
<dbReference type="SUPFAM" id="SSF51735">
    <property type="entry name" value="NAD(P)-binding Rossmann-fold domains"/>
    <property type="match status" value="1"/>
</dbReference>
<keyword evidence="2" id="KW-0560">Oxidoreductase</keyword>
<dbReference type="Proteomes" id="UP000321749">
    <property type="component" value="Unassembled WGS sequence"/>
</dbReference>
<dbReference type="PRINTS" id="PR00081">
    <property type="entry name" value="GDHRDH"/>
</dbReference>
<dbReference type="PANTHER" id="PTHR43477:SF1">
    <property type="entry name" value="DIHYDROANTICAPSIN 7-DEHYDROGENASE"/>
    <property type="match status" value="1"/>
</dbReference>
<organism evidence="3 4">
    <name type="scientific">Agrococcus baldri</name>
    <dbReference type="NCBI Taxonomy" id="153730"/>
    <lineage>
        <taxon>Bacteria</taxon>
        <taxon>Bacillati</taxon>
        <taxon>Actinomycetota</taxon>
        <taxon>Actinomycetes</taxon>
        <taxon>Micrococcales</taxon>
        <taxon>Microbacteriaceae</taxon>
        <taxon>Agrococcus</taxon>
    </lineage>
</organism>
<evidence type="ECO:0000313" key="3">
    <source>
        <dbReference type="EMBL" id="GEK79155.1"/>
    </source>
</evidence>
<comment type="caution">
    <text evidence="3">The sequence shown here is derived from an EMBL/GenBank/DDBJ whole genome shotgun (WGS) entry which is preliminary data.</text>
</comment>
<dbReference type="InterPro" id="IPR020904">
    <property type="entry name" value="Sc_DH/Rdtase_CS"/>
</dbReference>
<dbReference type="AlphaFoldDB" id="A0AA87UR48"/>
<dbReference type="InterPro" id="IPR036291">
    <property type="entry name" value="NAD(P)-bd_dom_sf"/>
</dbReference>
<name>A0AA87UR48_9MICO</name>
<gene>
    <name evidence="3" type="ORF">ABA31_05060</name>
</gene>
<dbReference type="Pfam" id="PF13561">
    <property type="entry name" value="adh_short_C2"/>
    <property type="match status" value="1"/>
</dbReference>
<dbReference type="PROSITE" id="PS00061">
    <property type="entry name" value="ADH_SHORT"/>
    <property type="match status" value="1"/>
</dbReference>
<dbReference type="PRINTS" id="PR00080">
    <property type="entry name" value="SDRFAMILY"/>
</dbReference>
<keyword evidence="4" id="KW-1185">Reference proteome</keyword>
<dbReference type="EMBL" id="BJUU01000002">
    <property type="protein sequence ID" value="GEK79155.1"/>
    <property type="molecule type" value="Genomic_DNA"/>
</dbReference>
<protein>
    <submittedName>
        <fullName evidence="3">Short-chain dehydrogenase</fullName>
    </submittedName>
</protein>
<proteinExistence type="inferred from homology"/>
<reference evidence="3 4" key="1">
    <citation type="submission" date="2019-07" db="EMBL/GenBank/DDBJ databases">
        <title>Whole genome shotgun sequence of Agrococcus baldri NBRC 103055.</title>
        <authorList>
            <person name="Hosoyama A."/>
            <person name="Uohara A."/>
            <person name="Ohji S."/>
            <person name="Ichikawa N."/>
        </authorList>
    </citation>
    <scope>NUCLEOTIDE SEQUENCE [LARGE SCALE GENOMIC DNA]</scope>
    <source>
        <strain evidence="3 4">NBRC 103055</strain>
    </source>
</reference>
<dbReference type="Gene3D" id="3.40.50.720">
    <property type="entry name" value="NAD(P)-binding Rossmann-like Domain"/>
    <property type="match status" value="1"/>
</dbReference>
<dbReference type="InterPro" id="IPR051122">
    <property type="entry name" value="SDR_DHRS6-like"/>
</dbReference>
<dbReference type="InterPro" id="IPR002347">
    <property type="entry name" value="SDR_fam"/>
</dbReference>
<dbReference type="FunFam" id="3.40.50.720:FF:000084">
    <property type="entry name" value="Short-chain dehydrogenase reductase"/>
    <property type="match status" value="1"/>
</dbReference>
<comment type="similarity">
    <text evidence="1">Belongs to the short-chain dehydrogenases/reductases (SDR) family.</text>
</comment>
<evidence type="ECO:0000256" key="1">
    <source>
        <dbReference type="ARBA" id="ARBA00006484"/>
    </source>
</evidence>